<dbReference type="Gene3D" id="3.50.50.60">
    <property type="entry name" value="FAD/NAD(P)-binding domain"/>
    <property type="match status" value="1"/>
</dbReference>
<sequence>MTMFNGDRPFISGQESEIDHSMWSATGGAKPESVILARQESCDVLIIGGGFNGVTAGLHCAERGAKTILVEAQEIGSGASGRNAGQVNPGQFLSPEQILRALGPDYGQLFLKELGSAPDVVRQLIRDYDIDCAADERPIIRCSTSPQKTRELETQASDWQALGANVQMVYGSELEEMNGSTRYKAALIDHRGFTLQPLAYVRGLARAAVARGLRISTGSKVTSLEPSGTGWVATTGNTTIKADKVILSTNAYSNDLVPGFKEEIMPLGAFGIATADPLPPEWRERILPHYIAMWDTHKIPLWFRYDPVGRLHVGSIGFLPIHSEGDNWVNRAMKFVYPFAPTFKWGYRWSGTLGQTVDRLPHLVEPRPGIFATIGCNGRGIAPNAYFGKMLAKIALGDDVITPLPLRKSTKYPMREIALEAYDAGIRFYRNTLLFT</sequence>
<evidence type="ECO:0000259" key="2">
    <source>
        <dbReference type="Pfam" id="PF01266"/>
    </source>
</evidence>
<accession>A0AAU7X3M5</accession>
<protein>
    <submittedName>
        <fullName evidence="3">FAD-binding oxidoreductase</fullName>
        <ecNumber evidence="3">1.-.-.-</ecNumber>
    </submittedName>
</protein>
<dbReference type="PANTHER" id="PTHR13847">
    <property type="entry name" value="SARCOSINE DEHYDROGENASE-RELATED"/>
    <property type="match status" value="1"/>
</dbReference>
<evidence type="ECO:0000313" key="3">
    <source>
        <dbReference type="EMBL" id="XBY27009.1"/>
    </source>
</evidence>
<dbReference type="AlphaFoldDB" id="A0AAU7X3M5"/>
<dbReference type="Gene3D" id="3.30.9.10">
    <property type="entry name" value="D-Amino Acid Oxidase, subunit A, domain 2"/>
    <property type="match status" value="1"/>
</dbReference>
<reference evidence="3" key="1">
    <citation type="submission" date="2024-06" db="EMBL/GenBank/DDBJ databases">
        <authorList>
            <person name="Wu L."/>
        </authorList>
    </citation>
    <scope>NUCLEOTIDE SEQUENCE</scope>
    <source>
        <strain evidence="3">W17</strain>
    </source>
</reference>
<proteinExistence type="predicted"/>
<dbReference type="RefSeq" id="WP_224790104.1">
    <property type="nucleotide sequence ID" value="NZ_CP158490.1"/>
</dbReference>
<dbReference type="GO" id="GO:0016491">
    <property type="term" value="F:oxidoreductase activity"/>
    <property type="evidence" value="ECO:0007669"/>
    <property type="project" value="UniProtKB-KW"/>
</dbReference>
<dbReference type="InterPro" id="IPR006076">
    <property type="entry name" value="FAD-dep_OxRdtase"/>
</dbReference>
<gene>
    <name evidence="3" type="ORF">ABCR88_14625</name>
</gene>
<dbReference type="PANTHER" id="PTHR13847:SF281">
    <property type="entry name" value="FAD DEPENDENT OXIDOREDUCTASE DOMAIN-CONTAINING PROTEIN"/>
    <property type="match status" value="1"/>
</dbReference>
<dbReference type="EC" id="1.-.-.-" evidence="3"/>
<organism evidence="3">
    <name type="scientific">Pseudomonas sp. W17</name>
    <dbReference type="NCBI Taxonomy" id="3144407"/>
    <lineage>
        <taxon>Bacteria</taxon>
        <taxon>Pseudomonadati</taxon>
        <taxon>Pseudomonadota</taxon>
        <taxon>Gammaproteobacteria</taxon>
        <taxon>Pseudomonadales</taxon>
        <taxon>Pseudomonadaceae</taxon>
        <taxon>Pseudomonas</taxon>
    </lineage>
</organism>
<dbReference type="InterPro" id="IPR036188">
    <property type="entry name" value="FAD/NAD-bd_sf"/>
</dbReference>
<evidence type="ECO:0000256" key="1">
    <source>
        <dbReference type="ARBA" id="ARBA00023002"/>
    </source>
</evidence>
<feature type="domain" description="FAD dependent oxidoreductase" evidence="2">
    <location>
        <begin position="43"/>
        <end position="393"/>
    </location>
</feature>
<dbReference type="EMBL" id="CP158490">
    <property type="protein sequence ID" value="XBY27009.1"/>
    <property type="molecule type" value="Genomic_DNA"/>
</dbReference>
<name>A0AAU7X3M5_9PSED</name>
<dbReference type="SUPFAM" id="SSF51905">
    <property type="entry name" value="FAD/NAD(P)-binding domain"/>
    <property type="match status" value="1"/>
</dbReference>
<keyword evidence="1 3" id="KW-0560">Oxidoreductase</keyword>
<dbReference type="Pfam" id="PF01266">
    <property type="entry name" value="DAO"/>
    <property type="match status" value="1"/>
</dbReference>
<dbReference type="GO" id="GO:0005737">
    <property type="term" value="C:cytoplasm"/>
    <property type="evidence" value="ECO:0007669"/>
    <property type="project" value="TreeGrafter"/>
</dbReference>